<proteinExistence type="predicted"/>
<dbReference type="AlphaFoldDB" id="A0A4D4JIN7"/>
<dbReference type="EMBL" id="BJFL01000054">
    <property type="protein sequence ID" value="GDY33753.1"/>
    <property type="molecule type" value="Genomic_DNA"/>
</dbReference>
<dbReference type="Proteomes" id="UP000298860">
    <property type="component" value="Unassembled WGS sequence"/>
</dbReference>
<sequence length="114" mass="12065">MPGVFPPITLRGGRYMDGGLRSATNADLAAGARVLVVVEPLAHLLLREAPHREIEVVGPDTVVTVVPDKETITAFGPNPLVQAAWEPSYQAGVRQADAVAERLSAAWQQQVGTG</sequence>
<comment type="caution">
    <text evidence="1">The sequence shown here is derived from an EMBL/GenBank/DDBJ whole genome shotgun (WGS) entry which is preliminary data.</text>
</comment>
<evidence type="ECO:0000313" key="1">
    <source>
        <dbReference type="EMBL" id="GDY33753.1"/>
    </source>
</evidence>
<dbReference type="SUPFAM" id="SSF52151">
    <property type="entry name" value="FabD/lysophospholipase-like"/>
    <property type="match status" value="1"/>
</dbReference>
<gene>
    <name evidence="1" type="ORF">GTS_53860</name>
</gene>
<organism evidence="1 2">
    <name type="scientific">Gandjariella thermophila</name>
    <dbReference type="NCBI Taxonomy" id="1931992"/>
    <lineage>
        <taxon>Bacteria</taxon>
        <taxon>Bacillati</taxon>
        <taxon>Actinomycetota</taxon>
        <taxon>Actinomycetes</taxon>
        <taxon>Pseudonocardiales</taxon>
        <taxon>Pseudonocardiaceae</taxon>
        <taxon>Gandjariella</taxon>
    </lineage>
</organism>
<evidence type="ECO:0000313" key="2">
    <source>
        <dbReference type="Proteomes" id="UP000298860"/>
    </source>
</evidence>
<evidence type="ECO:0008006" key="3">
    <source>
        <dbReference type="Google" id="ProtNLM"/>
    </source>
</evidence>
<accession>A0A4D4JIN7</accession>
<name>A0A4D4JIN7_9PSEU</name>
<dbReference type="InterPro" id="IPR016035">
    <property type="entry name" value="Acyl_Trfase/lysoPLipase"/>
</dbReference>
<protein>
    <recommendedName>
        <fullName evidence="3">PNPLA domain-containing protein</fullName>
    </recommendedName>
</protein>
<keyword evidence="2" id="KW-1185">Reference proteome</keyword>
<reference evidence="2" key="1">
    <citation type="submission" date="2019-04" db="EMBL/GenBank/DDBJ databases">
        <title>Draft genome sequence of Pseudonocardiaceae bacterium SL3-2-4.</title>
        <authorList>
            <person name="Ningsih F."/>
            <person name="Yokota A."/>
            <person name="Sakai Y."/>
            <person name="Nanatani K."/>
            <person name="Yabe S."/>
            <person name="Oetari A."/>
            <person name="Sjamsuridzal W."/>
        </authorList>
    </citation>
    <scope>NUCLEOTIDE SEQUENCE [LARGE SCALE GENOMIC DNA]</scope>
    <source>
        <strain evidence="2">SL3-2-4</strain>
    </source>
</reference>